<evidence type="ECO:0000313" key="3">
    <source>
        <dbReference type="EnsemblMetazoa" id="XP_020913734.1"/>
    </source>
</evidence>
<keyword evidence="4" id="KW-1185">Reference proteome</keyword>
<keyword evidence="2" id="KW-0732">Signal</keyword>
<accession>A0A913Y2G7</accession>
<organism evidence="3 4">
    <name type="scientific">Exaiptasia diaphana</name>
    <name type="common">Tropical sea anemone</name>
    <name type="synonym">Aiptasia pulchella</name>
    <dbReference type="NCBI Taxonomy" id="2652724"/>
    <lineage>
        <taxon>Eukaryota</taxon>
        <taxon>Metazoa</taxon>
        <taxon>Cnidaria</taxon>
        <taxon>Anthozoa</taxon>
        <taxon>Hexacorallia</taxon>
        <taxon>Actiniaria</taxon>
        <taxon>Aiptasiidae</taxon>
        <taxon>Exaiptasia</taxon>
    </lineage>
</organism>
<dbReference type="FunFam" id="3.20.80.10:FF:000002">
    <property type="entry name" value="Heme-binding protein 2"/>
    <property type="match status" value="1"/>
</dbReference>
<name>A0A913Y2G7_EXADI</name>
<dbReference type="Gene3D" id="3.20.80.10">
    <property type="entry name" value="Regulatory factor, effector binding domain"/>
    <property type="match status" value="1"/>
</dbReference>
<dbReference type="OrthoDB" id="6424451at2759"/>
<dbReference type="EnsemblMetazoa" id="XM_021058075.2">
    <property type="protein sequence ID" value="XP_020913734.1"/>
    <property type="gene ID" value="LOC110251371"/>
</dbReference>
<evidence type="ECO:0008006" key="5">
    <source>
        <dbReference type="Google" id="ProtNLM"/>
    </source>
</evidence>
<protein>
    <recommendedName>
        <fullName evidence="5">Heme-binding protein 2</fullName>
    </recommendedName>
</protein>
<feature type="chain" id="PRO_5036826370" description="Heme-binding protein 2" evidence="2">
    <location>
        <begin position="17"/>
        <end position="203"/>
    </location>
</feature>
<dbReference type="GeneID" id="110251371"/>
<dbReference type="PANTHER" id="PTHR11220">
    <property type="entry name" value="HEME-BINDING PROTEIN-RELATED"/>
    <property type="match status" value="1"/>
</dbReference>
<dbReference type="InterPro" id="IPR006917">
    <property type="entry name" value="SOUL_heme-bd"/>
</dbReference>
<dbReference type="Proteomes" id="UP000887567">
    <property type="component" value="Unplaced"/>
</dbReference>
<evidence type="ECO:0000313" key="4">
    <source>
        <dbReference type="Proteomes" id="UP000887567"/>
    </source>
</evidence>
<feature type="signal peptide" evidence="2">
    <location>
        <begin position="1"/>
        <end position="16"/>
    </location>
</feature>
<reference evidence="3" key="1">
    <citation type="submission" date="2022-11" db="UniProtKB">
        <authorList>
            <consortium name="EnsemblMetazoa"/>
        </authorList>
    </citation>
    <scope>IDENTIFICATION</scope>
</reference>
<evidence type="ECO:0000256" key="1">
    <source>
        <dbReference type="ARBA" id="ARBA00009817"/>
    </source>
</evidence>
<dbReference type="KEGG" id="epa:110251371"/>
<sequence length="203" mass="23227">MKAILLLSVFAVCSVAMDEGPSFCRGLDCPHFTVKKNTSDYQERCYQEYKWVSTVVAGYTYKKAVGMGFMRLFDYIEGQNNKSAKIPMTAPVLVQIQPAQGPYCKNNFTVNFFVPFAMQENPIPPTSKEVFVSSLPEMCAYVRTYGGFGSNTDDILKNAADLSEALLKDDLQDTYHKDFYYYAGYDSPFQLFDRHNDIWFMRK</sequence>
<dbReference type="RefSeq" id="XP_020913734.1">
    <property type="nucleotide sequence ID" value="XM_021058075.2"/>
</dbReference>
<dbReference type="SUPFAM" id="SSF55136">
    <property type="entry name" value="Probable bacterial effector-binding domain"/>
    <property type="match status" value="1"/>
</dbReference>
<dbReference type="OMA" id="WRSHCIA"/>
<proteinExistence type="inferred from homology"/>
<comment type="similarity">
    <text evidence="1">Belongs to the HEBP family.</text>
</comment>
<evidence type="ECO:0000256" key="2">
    <source>
        <dbReference type="SAM" id="SignalP"/>
    </source>
</evidence>
<dbReference type="AlphaFoldDB" id="A0A913Y2G7"/>
<dbReference type="PANTHER" id="PTHR11220:SF1">
    <property type="entry name" value="HEME-BINDING PROTEIN 2"/>
    <property type="match status" value="1"/>
</dbReference>
<dbReference type="InterPro" id="IPR011256">
    <property type="entry name" value="Reg_factor_effector_dom_sf"/>
</dbReference>
<dbReference type="Pfam" id="PF04832">
    <property type="entry name" value="SOUL"/>
    <property type="match status" value="1"/>
</dbReference>